<dbReference type="RefSeq" id="WP_007365688.1">
    <property type="nucleotide sequence ID" value="NZ_ACLR01000179.1"/>
</dbReference>
<feature type="signal peptide" evidence="1">
    <location>
        <begin position="1"/>
        <end position="20"/>
    </location>
</feature>
<proteinExistence type="predicted"/>
<feature type="chain" id="PRO_5002916483" description="Bacterial group 2 Ig-like protein" evidence="1">
    <location>
        <begin position="21"/>
        <end position="371"/>
    </location>
</feature>
<evidence type="ECO:0000256" key="1">
    <source>
        <dbReference type="SAM" id="SignalP"/>
    </source>
</evidence>
<sequence>MKKNCIWVCGLLLSALVLLVGCHGSDSPSGALRLSKETISITVGQEIALTRTGEGGAVEVMLPKGKDFALTVDNDQVAQVKGKTIKGVAPGKATVTVTAGAEHALLTVEVQAINKDQKVTLSPTWISTPVDRAIVFGAQEGAGVDVVVTTTPATDFTISTSDPDKVKVEGHKVTGLAVGTYKLAILAGGAKADFELIVGDKELTGTFLKSSGRKVLFVPEHLEDVWDRQELLKKMIESNTSYLFDHIDEEHKAIWFIDKNVKAGHMSMSYSHIVYVLNPKGSERPHLEAMYLDQPNGMFEFTYVGYISDLGFNVDQNNPPELQVDQEGNHYFEDVHPTLPYTVRIYYKTRINDEGDKVEDVYARLTPVVRM</sequence>
<evidence type="ECO:0008006" key="4">
    <source>
        <dbReference type="Google" id="ProtNLM"/>
    </source>
</evidence>
<dbReference type="Proteomes" id="UP000003303">
    <property type="component" value="Unassembled WGS sequence"/>
</dbReference>
<accession>C2MCU3</accession>
<evidence type="ECO:0000313" key="2">
    <source>
        <dbReference type="EMBL" id="EEK16509.1"/>
    </source>
</evidence>
<gene>
    <name evidence="2" type="ORF">PORUE0001_1775</name>
</gene>
<dbReference type="AlphaFoldDB" id="C2MCU3"/>
<reference evidence="2 3" key="1">
    <citation type="submission" date="2009-04" db="EMBL/GenBank/DDBJ databases">
        <authorList>
            <person name="Sebastian Y."/>
            <person name="Madupu R."/>
            <person name="Durkin A.S."/>
            <person name="Torralba M."/>
            <person name="Methe B."/>
            <person name="Sutton G.G."/>
            <person name="Strausberg R.L."/>
            <person name="Nelson K.E."/>
        </authorList>
    </citation>
    <scope>NUCLEOTIDE SEQUENCE [LARGE SCALE GENOMIC DNA]</scope>
    <source>
        <strain evidence="2 3">60-3</strain>
    </source>
</reference>
<organism evidence="2 3">
    <name type="scientific">Porphyromonas uenonis 60-3</name>
    <dbReference type="NCBI Taxonomy" id="596327"/>
    <lineage>
        <taxon>Bacteria</taxon>
        <taxon>Pseudomonadati</taxon>
        <taxon>Bacteroidota</taxon>
        <taxon>Bacteroidia</taxon>
        <taxon>Bacteroidales</taxon>
        <taxon>Porphyromonadaceae</taxon>
        <taxon>Porphyromonas</taxon>
    </lineage>
</organism>
<protein>
    <recommendedName>
        <fullName evidence="4">Bacterial group 2 Ig-like protein</fullName>
    </recommendedName>
</protein>
<evidence type="ECO:0000313" key="3">
    <source>
        <dbReference type="Proteomes" id="UP000003303"/>
    </source>
</evidence>
<dbReference type="PROSITE" id="PS51257">
    <property type="entry name" value="PROKAR_LIPOPROTEIN"/>
    <property type="match status" value="1"/>
</dbReference>
<keyword evidence="1" id="KW-0732">Signal</keyword>
<name>C2MCU3_9PORP</name>
<dbReference type="Gene3D" id="2.60.40.1080">
    <property type="match status" value="1"/>
</dbReference>
<comment type="caution">
    <text evidence="2">The sequence shown here is derived from an EMBL/GenBank/DDBJ whole genome shotgun (WGS) entry which is preliminary data.</text>
</comment>
<keyword evidence="3" id="KW-1185">Reference proteome</keyword>
<dbReference type="EMBL" id="ACLR01000179">
    <property type="protein sequence ID" value="EEK16509.1"/>
    <property type="molecule type" value="Genomic_DNA"/>
</dbReference>